<reference evidence="1" key="1">
    <citation type="submission" date="2019-08" db="EMBL/GenBank/DDBJ databases">
        <authorList>
            <person name="Kucharzyk K."/>
            <person name="Murdoch R.W."/>
            <person name="Higgins S."/>
            <person name="Loffler F."/>
        </authorList>
    </citation>
    <scope>NUCLEOTIDE SEQUENCE</scope>
</reference>
<proteinExistence type="predicted"/>
<protein>
    <submittedName>
        <fullName evidence="1">Uncharacterized protein</fullName>
    </submittedName>
</protein>
<sequence length="68" mass="8111">MIYLAEQTDRELQFSSLAKVERMLEFVRRHHWDINLWKVQNVYASLSDPLIFETPAYKAVGDLLNMRL</sequence>
<gene>
    <name evidence="1" type="ORF">SDC9_156123</name>
</gene>
<name>A0A645F3V0_9ZZZZ</name>
<organism evidence="1">
    <name type="scientific">bioreactor metagenome</name>
    <dbReference type="NCBI Taxonomy" id="1076179"/>
    <lineage>
        <taxon>unclassified sequences</taxon>
        <taxon>metagenomes</taxon>
        <taxon>ecological metagenomes</taxon>
    </lineage>
</organism>
<dbReference type="AlphaFoldDB" id="A0A645F3V0"/>
<accession>A0A645F3V0</accession>
<evidence type="ECO:0000313" key="1">
    <source>
        <dbReference type="EMBL" id="MPN08837.1"/>
    </source>
</evidence>
<dbReference type="EMBL" id="VSSQ01054930">
    <property type="protein sequence ID" value="MPN08837.1"/>
    <property type="molecule type" value="Genomic_DNA"/>
</dbReference>
<comment type="caution">
    <text evidence="1">The sequence shown here is derived from an EMBL/GenBank/DDBJ whole genome shotgun (WGS) entry which is preliminary data.</text>
</comment>